<protein>
    <submittedName>
        <fullName evidence="1">Uncharacterized protein</fullName>
    </submittedName>
</protein>
<dbReference type="Proteomes" id="UP000317812">
    <property type="component" value="Chromosome"/>
</dbReference>
<organism evidence="1 2">
    <name type="scientific">Leclercia adecarboxylata</name>
    <dbReference type="NCBI Taxonomy" id="83655"/>
    <lineage>
        <taxon>Bacteria</taxon>
        <taxon>Pseudomonadati</taxon>
        <taxon>Pseudomonadota</taxon>
        <taxon>Gammaproteobacteria</taxon>
        <taxon>Enterobacterales</taxon>
        <taxon>Enterobacteriaceae</taxon>
        <taxon>Leclercia</taxon>
    </lineage>
</organism>
<sequence>MVDTAIFVGNIATDDVKKVANRIYDIIVSPGIIPGLINGGLTVPLDLGYLAIGYFDTDSRFSRQTQRIRIAEAIHNDILNYDHITNAIEKIFEKFNKYLTVSHQDNVYRGVVSSIAGRLITAKIISTIGAAVLTRVSFIGAKTANNWIGRVTMVLLVGGMAERSISISEELAIKAPEIYELLRPHDYDLTYFLFEPAVKPFVEAVHIANQLGQPYFNKIIEIVESKLNAE</sequence>
<dbReference type="EMBL" id="CP035382">
    <property type="protein sequence ID" value="QDK19120.1"/>
    <property type="molecule type" value="Genomic_DNA"/>
</dbReference>
<dbReference type="AlphaFoldDB" id="A0AAP9AJY9"/>
<proteinExistence type="predicted"/>
<gene>
    <name evidence="1" type="ORF">ES815_12720</name>
</gene>
<dbReference type="RefSeq" id="WP_142488097.1">
    <property type="nucleotide sequence ID" value="NZ_CP035382.1"/>
</dbReference>
<reference evidence="1 2" key="1">
    <citation type="submission" date="2019-01" db="EMBL/GenBank/DDBJ databases">
        <title>Florfenicol resistance in Enterobacteriaceae and whole-genome sequence analysis of florfenicol-resistant Leclercia adecarboxylata strain R25.</title>
        <authorList>
            <person name="Bao Q."/>
            <person name="Ying Y."/>
        </authorList>
    </citation>
    <scope>NUCLEOTIDE SEQUENCE [LARGE SCALE GENOMIC DNA]</scope>
    <source>
        <strain evidence="1 2">R25</strain>
    </source>
</reference>
<evidence type="ECO:0000313" key="2">
    <source>
        <dbReference type="Proteomes" id="UP000317812"/>
    </source>
</evidence>
<accession>A0AAP9AJY9</accession>
<name>A0AAP9AJY9_9ENTR</name>
<evidence type="ECO:0000313" key="1">
    <source>
        <dbReference type="EMBL" id="QDK19120.1"/>
    </source>
</evidence>